<evidence type="ECO:0000313" key="1">
    <source>
        <dbReference type="EMBL" id="AUB31558.1"/>
    </source>
</evidence>
<proteinExistence type="predicted"/>
<dbReference type="EMBL" id="CP025057">
    <property type="protein sequence ID" value="AUB31558.1"/>
    <property type="molecule type" value="Genomic_DNA"/>
</dbReference>
<evidence type="ECO:0000313" key="2">
    <source>
        <dbReference type="Proteomes" id="UP000231823"/>
    </source>
</evidence>
<protein>
    <submittedName>
        <fullName evidence="1">Uncharacterized protein</fullName>
    </submittedName>
</protein>
<name>A0A2K8SE92_9MOLU</name>
<dbReference type="KEGG" id="sfz:SFLOR_v1c05060"/>
<dbReference type="Proteomes" id="UP000231823">
    <property type="component" value="Chromosome"/>
</dbReference>
<reference evidence="1 2" key="1">
    <citation type="submission" date="2017-12" db="EMBL/GenBank/DDBJ databases">
        <title>Complete genome sequence of Spiroplasma floricola 23-6 (ATCC 29989).</title>
        <authorList>
            <person name="Tsai Y.-M."/>
            <person name="Wu P.-S."/>
            <person name="Lo W.-S."/>
            <person name="Kuo C.-H."/>
        </authorList>
    </citation>
    <scope>NUCLEOTIDE SEQUENCE [LARGE SCALE GENOMIC DNA]</scope>
    <source>
        <strain evidence="1 2">23-6</strain>
    </source>
</reference>
<organism evidence="1 2">
    <name type="scientific">Spiroplasma floricola 23-6</name>
    <dbReference type="NCBI Taxonomy" id="1336749"/>
    <lineage>
        <taxon>Bacteria</taxon>
        <taxon>Bacillati</taxon>
        <taxon>Mycoplasmatota</taxon>
        <taxon>Mollicutes</taxon>
        <taxon>Entomoplasmatales</taxon>
        <taxon>Spiroplasmataceae</taxon>
        <taxon>Spiroplasma</taxon>
    </lineage>
</organism>
<dbReference type="AlphaFoldDB" id="A0A2K8SE92"/>
<gene>
    <name evidence="1" type="ORF">SFLOR_v1c05060</name>
</gene>
<accession>A0A2K8SE92</accession>
<sequence>MKVLKKWYGFAYVNRDEFSLKDLKRYRKK</sequence>
<keyword evidence="2" id="KW-1185">Reference proteome</keyword>